<dbReference type="SUPFAM" id="SSF63411">
    <property type="entry name" value="LuxS/MPP-like metallohydrolase"/>
    <property type="match status" value="4"/>
</dbReference>
<keyword evidence="7" id="KW-0482">Metalloprotease</keyword>
<dbReference type="PANTHER" id="PTHR43690">
    <property type="entry name" value="NARDILYSIN"/>
    <property type="match status" value="1"/>
</dbReference>
<dbReference type="InterPro" id="IPR050626">
    <property type="entry name" value="Peptidase_M16"/>
</dbReference>
<evidence type="ECO:0000256" key="2">
    <source>
        <dbReference type="ARBA" id="ARBA00007261"/>
    </source>
</evidence>
<dbReference type="InterPro" id="IPR001431">
    <property type="entry name" value="Pept_M16_Zn_BS"/>
</dbReference>
<comment type="caution">
    <text evidence="12">The sequence shown here is derived from an EMBL/GenBank/DDBJ whole genome shotgun (WGS) entry which is preliminary data.</text>
</comment>
<feature type="signal peptide" evidence="9">
    <location>
        <begin position="1"/>
        <end position="21"/>
    </location>
</feature>
<dbReference type="GO" id="GO:0006508">
    <property type="term" value="P:proteolysis"/>
    <property type="evidence" value="ECO:0007669"/>
    <property type="project" value="UniProtKB-KW"/>
</dbReference>
<dbReference type="InterPro" id="IPR007863">
    <property type="entry name" value="Peptidase_M16_C"/>
</dbReference>
<feature type="domain" description="Peptidase M16 C-terminal" evidence="11">
    <location>
        <begin position="206"/>
        <end position="390"/>
    </location>
</feature>
<evidence type="ECO:0000259" key="11">
    <source>
        <dbReference type="Pfam" id="PF05193"/>
    </source>
</evidence>
<gene>
    <name evidence="12" type="ORF">PRRU23_00510</name>
</gene>
<evidence type="ECO:0000256" key="8">
    <source>
        <dbReference type="RuleBase" id="RU004447"/>
    </source>
</evidence>
<feature type="chain" id="PRO_5041246943" evidence="9">
    <location>
        <begin position="22"/>
        <end position="942"/>
    </location>
</feature>
<keyword evidence="4" id="KW-0479">Metal-binding</keyword>
<dbReference type="Pfam" id="PF00675">
    <property type="entry name" value="Peptidase_M16"/>
    <property type="match status" value="1"/>
</dbReference>
<dbReference type="Proteomes" id="UP000887043">
    <property type="component" value="Unassembled WGS sequence"/>
</dbReference>
<evidence type="ECO:0000256" key="3">
    <source>
        <dbReference type="ARBA" id="ARBA00022670"/>
    </source>
</evidence>
<evidence type="ECO:0000256" key="5">
    <source>
        <dbReference type="ARBA" id="ARBA00022801"/>
    </source>
</evidence>
<evidence type="ECO:0000256" key="1">
    <source>
        <dbReference type="ARBA" id="ARBA00001947"/>
    </source>
</evidence>
<feature type="domain" description="Peptidase M16 N-terminal" evidence="10">
    <location>
        <begin position="53"/>
        <end position="179"/>
    </location>
</feature>
<dbReference type="Pfam" id="PF05193">
    <property type="entry name" value="Peptidase_M16_C"/>
    <property type="match status" value="2"/>
</dbReference>
<evidence type="ECO:0000256" key="7">
    <source>
        <dbReference type="ARBA" id="ARBA00023049"/>
    </source>
</evidence>
<evidence type="ECO:0000256" key="9">
    <source>
        <dbReference type="SAM" id="SignalP"/>
    </source>
</evidence>
<proteinExistence type="inferred from homology"/>
<evidence type="ECO:0000313" key="12">
    <source>
        <dbReference type="EMBL" id="GJG26351.1"/>
    </source>
</evidence>
<dbReference type="EMBL" id="BPTR01000001">
    <property type="protein sequence ID" value="GJG26351.1"/>
    <property type="molecule type" value="Genomic_DNA"/>
</dbReference>
<dbReference type="PANTHER" id="PTHR43690:SF17">
    <property type="entry name" value="PROTEIN YHJJ"/>
    <property type="match status" value="1"/>
</dbReference>
<evidence type="ECO:0000313" key="13">
    <source>
        <dbReference type="Proteomes" id="UP000887043"/>
    </source>
</evidence>
<keyword evidence="9" id="KW-0732">Signal</keyword>
<comment type="similarity">
    <text evidence="2 8">Belongs to the peptidase M16 family.</text>
</comment>
<dbReference type="AlphaFoldDB" id="A0AA37MI73"/>
<keyword evidence="5" id="KW-0378">Hydrolase</keyword>
<dbReference type="RefSeq" id="WP_006283341.1">
    <property type="nucleotide sequence ID" value="NZ_BPTR01000001.1"/>
</dbReference>
<dbReference type="PROSITE" id="PS00143">
    <property type="entry name" value="INSULINASE"/>
    <property type="match status" value="1"/>
</dbReference>
<protein>
    <submittedName>
        <fullName evidence="12">Peptidase M16</fullName>
    </submittedName>
</protein>
<organism evidence="12 13">
    <name type="scientific">Segatella bryantii</name>
    <name type="common">Prevotella bryantii</name>
    <dbReference type="NCBI Taxonomy" id="77095"/>
    <lineage>
        <taxon>Bacteria</taxon>
        <taxon>Pseudomonadati</taxon>
        <taxon>Bacteroidota</taxon>
        <taxon>Bacteroidia</taxon>
        <taxon>Bacteroidales</taxon>
        <taxon>Prevotellaceae</taxon>
        <taxon>Segatella</taxon>
    </lineage>
</organism>
<feature type="domain" description="Peptidase M16 C-terminal" evidence="11">
    <location>
        <begin position="692"/>
        <end position="873"/>
    </location>
</feature>
<evidence type="ECO:0000259" key="10">
    <source>
        <dbReference type="Pfam" id="PF00675"/>
    </source>
</evidence>
<dbReference type="InterPro" id="IPR011249">
    <property type="entry name" value="Metalloenz_LuxS/M16"/>
</dbReference>
<comment type="cofactor">
    <cofactor evidence="1">
        <name>Zn(2+)</name>
        <dbReference type="ChEBI" id="CHEBI:29105"/>
    </cofactor>
</comment>
<sequence>MKLRSFFVVVALLSSTTIVKAQQLSPIPADKDVRVGKLSNGLTYYIRHNEYPKNVANFYIAQRVGSIQENDDQRGLAHFLEHMAFNGSKHFPGNGIIDFTRSLGVEFGSNLNAYTSIDQTVYRICDVPTNRQSALDSCLLVLRDWSGNLTLDAKEIDKERGVVHQEWQMGASAGQRFYENYLPQLYPGSKYGNRLPIGLMSIVDNFKPKVLRQYYRKWYRPDNQAIIVVGNIDVDHVEAEIKALWADAKVPTHAAQVVDEQVPDNNKPIYVTFKDKEQAYTVIQMMHKHDVYPDSLKSNMMYMINGYIKSIMTNMLNARYQEMAQDSLCPFVGASVSDGNYIISKTKDAFSGGVVPKDGQVKEAIKALVREMERARQFGFTETELARVKSSIISAAESMYANREMTPNTTFYNQYVSNYLENEPMPSIEDQYRLTSSIIPQLTVEMINDMAKQLIVDTDTNLVVIAQEQEKEGKTDYITVDLLKNAIKEARSEKLTAWVDHVKQEPLIAELPAKGEIVKETENKKLGFKKWTLSNGVTVILKKTDFQNEQVKMNAIAKGGTNRYGEKDFINNRLFNQVIGYSGIGNFTSTELSKVLAGKRANADLGMSLYNTTVSGSSTPKDMETMMQMAYLYFTKIKKDEKSFKMMMNAVEMELKNKNLKPEEVYDDSVSVTRFVHNPRFAPLELKDLTKVDYDRILEMAKEITADASKFTFYFTGNFDEEKLREYVKQYVASLPANKNTKANSDTDPRTLAVGLVKNHFERKMDTPKAQLTAFWTSKPLAYTLENDILVDALGKVLDMALLRSIREESSAAYSVGAQGFVDSDINNKATYTLYAGCPMDPAKAQLAYDLMMKGVNEATVKIDAADVQKAKEFMLKQFDENARNNNYWLDVLYNYNRWGVDSYTNYKDIVKSLTPEKLSAFLKNVILSSGNKIEVMMTPAQ</sequence>
<dbReference type="InterPro" id="IPR011765">
    <property type="entry name" value="Pept_M16_N"/>
</dbReference>
<dbReference type="GO" id="GO:0004222">
    <property type="term" value="F:metalloendopeptidase activity"/>
    <property type="evidence" value="ECO:0007669"/>
    <property type="project" value="InterPro"/>
</dbReference>
<reference evidence="12" key="1">
    <citation type="submission" date="2021-08" db="EMBL/GenBank/DDBJ databases">
        <title>Prevotella lacticifex sp. nov., isolated from rumen of cow.</title>
        <authorList>
            <person name="Shinkai T."/>
            <person name="Ikeyama N."/>
            <person name="Kumagai M."/>
            <person name="Ohmori H."/>
            <person name="Sakamoto M."/>
            <person name="Ohkuma M."/>
            <person name="Mitsumori M."/>
        </authorList>
    </citation>
    <scope>NUCLEOTIDE SEQUENCE</scope>
    <source>
        <strain evidence="12">DSM 11371</strain>
    </source>
</reference>
<evidence type="ECO:0000256" key="4">
    <source>
        <dbReference type="ARBA" id="ARBA00022723"/>
    </source>
</evidence>
<keyword evidence="3" id="KW-0645">Protease</keyword>
<name>A0AA37MI73_SEGBR</name>
<dbReference type="Gene3D" id="3.30.830.10">
    <property type="entry name" value="Metalloenzyme, LuxS/M16 peptidase-like"/>
    <property type="match status" value="4"/>
</dbReference>
<accession>A0AA37MI73</accession>
<keyword evidence="6" id="KW-0862">Zinc</keyword>
<dbReference type="GO" id="GO:0046872">
    <property type="term" value="F:metal ion binding"/>
    <property type="evidence" value="ECO:0007669"/>
    <property type="project" value="UniProtKB-KW"/>
</dbReference>
<evidence type="ECO:0000256" key="6">
    <source>
        <dbReference type="ARBA" id="ARBA00022833"/>
    </source>
</evidence>